<dbReference type="SUPFAM" id="SSF54631">
    <property type="entry name" value="CBS-domain pair"/>
    <property type="match status" value="1"/>
</dbReference>
<evidence type="ECO:0000256" key="9">
    <source>
        <dbReference type="SAM" id="Phobius"/>
    </source>
</evidence>
<dbReference type="Proteomes" id="UP000286510">
    <property type="component" value="Unassembled WGS sequence"/>
</dbReference>
<feature type="domain" description="CBS" evidence="10">
    <location>
        <begin position="357"/>
        <end position="432"/>
    </location>
</feature>
<evidence type="ECO:0000259" key="11">
    <source>
        <dbReference type="PROSITE" id="PS51846"/>
    </source>
</evidence>
<dbReference type="InterPro" id="IPR000644">
    <property type="entry name" value="CBS_dom"/>
</dbReference>
<evidence type="ECO:0000256" key="1">
    <source>
        <dbReference type="ARBA" id="ARBA00004141"/>
    </source>
</evidence>
<dbReference type="GO" id="GO:0005737">
    <property type="term" value="C:cytoplasm"/>
    <property type="evidence" value="ECO:0007669"/>
    <property type="project" value="TreeGrafter"/>
</dbReference>
<comment type="caution">
    <text evidence="12">The sequence shown here is derived from an EMBL/GenBank/DDBJ whole genome shotgun (WGS) entry which is preliminary data.</text>
</comment>
<feature type="region of interest" description="Disordered" evidence="8">
    <location>
        <begin position="462"/>
        <end position="494"/>
    </location>
</feature>
<reference evidence="12 13" key="1">
    <citation type="submission" date="2018-08" db="EMBL/GenBank/DDBJ databases">
        <title>Aphanomyces genome sequencing and annotation.</title>
        <authorList>
            <person name="Minardi D."/>
            <person name="Oidtmann B."/>
            <person name="Van Der Giezen M."/>
            <person name="Studholme D.J."/>
        </authorList>
    </citation>
    <scope>NUCLEOTIDE SEQUENCE [LARGE SCALE GENOMIC DNA]</scope>
    <source>
        <strain evidence="12 13">FDL457</strain>
    </source>
</reference>
<feature type="transmembrane region" description="Helical" evidence="9">
    <location>
        <begin position="123"/>
        <end position="144"/>
    </location>
</feature>
<feature type="region of interest" description="Disordered" evidence="8">
    <location>
        <begin position="242"/>
        <end position="265"/>
    </location>
</feature>
<dbReference type="Pfam" id="PF01595">
    <property type="entry name" value="CNNM"/>
    <property type="match status" value="1"/>
</dbReference>
<dbReference type="AlphaFoldDB" id="A0A3R7C8Q5"/>
<evidence type="ECO:0000313" key="13">
    <source>
        <dbReference type="Proteomes" id="UP000286510"/>
    </source>
</evidence>
<feature type="transmembrane region" description="Helical" evidence="9">
    <location>
        <begin position="151"/>
        <end position="173"/>
    </location>
</feature>
<comment type="subcellular location">
    <subcellularLocation>
        <location evidence="1">Membrane</location>
        <topology evidence="1">Multi-pass membrane protein</topology>
    </subcellularLocation>
</comment>
<organism evidence="12 13">
    <name type="scientific">Aphanomyces astaci</name>
    <name type="common">Crayfish plague agent</name>
    <dbReference type="NCBI Taxonomy" id="112090"/>
    <lineage>
        <taxon>Eukaryota</taxon>
        <taxon>Sar</taxon>
        <taxon>Stramenopiles</taxon>
        <taxon>Oomycota</taxon>
        <taxon>Saprolegniomycetes</taxon>
        <taxon>Saprolegniales</taxon>
        <taxon>Verrucalvaceae</taxon>
        <taxon>Aphanomyces</taxon>
    </lineage>
</organism>
<proteinExistence type="predicted"/>
<dbReference type="InterPro" id="IPR045095">
    <property type="entry name" value="ACDP"/>
</dbReference>
<name>A0A3R7C8Q5_APHAT</name>
<dbReference type="GO" id="GO:0030026">
    <property type="term" value="P:intracellular manganese ion homeostasis"/>
    <property type="evidence" value="ECO:0007669"/>
    <property type="project" value="TreeGrafter"/>
</dbReference>
<dbReference type="CDD" id="cd04590">
    <property type="entry name" value="CBS_pair_CorC_HlyC_assoc"/>
    <property type="match status" value="1"/>
</dbReference>
<evidence type="ECO:0000256" key="3">
    <source>
        <dbReference type="ARBA" id="ARBA00022737"/>
    </source>
</evidence>
<dbReference type="PROSITE" id="PS51846">
    <property type="entry name" value="CNNM"/>
    <property type="match status" value="1"/>
</dbReference>
<dbReference type="InterPro" id="IPR044751">
    <property type="entry name" value="Ion_transp-like_CBS"/>
</dbReference>
<dbReference type="InterPro" id="IPR002550">
    <property type="entry name" value="CNNM"/>
</dbReference>
<dbReference type="PANTHER" id="PTHR12064:SF97">
    <property type="entry name" value="METAL TRANSPORTER CNNM-5"/>
    <property type="match status" value="1"/>
</dbReference>
<dbReference type="EMBL" id="QUTF01013297">
    <property type="protein sequence ID" value="RHZ18583.1"/>
    <property type="molecule type" value="Genomic_DNA"/>
</dbReference>
<feature type="compositionally biased region" description="Basic and acidic residues" evidence="8">
    <location>
        <begin position="462"/>
        <end position="476"/>
    </location>
</feature>
<dbReference type="VEuPathDB" id="FungiDB:H257_12808"/>
<evidence type="ECO:0000256" key="6">
    <source>
        <dbReference type="PROSITE-ProRule" id="PRU00703"/>
    </source>
</evidence>
<keyword evidence="4 7" id="KW-1133">Transmembrane helix</keyword>
<evidence type="ECO:0008006" key="14">
    <source>
        <dbReference type="Google" id="ProtNLM"/>
    </source>
</evidence>
<protein>
    <recommendedName>
        <fullName evidence="14">CNNM transmembrane domain-containing protein</fullName>
    </recommendedName>
</protein>
<feature type="transmembrane region" description="Helical" evidence="9">
    <location>
        <begin position="95"/>
        <end position="117"/>
    </location>
</feature>
<feature type="domain" description="CNNM transmembrane" evidence="11">
    <location>
        <begin position="33"/>
        <end position="220"/>
    </location>
</feature>
<keyword evidence="5 7" id="KW-0472">Membrane</keyword>
<dbReference type="GO" id="GO:0010960">
    <property type="term" value="P:magnesium ion homeostasis"/>
    <property type="evidence" value="ECO:0007669"/>
    <property type="project" value="InterPro"/>
</dbReference>
<feature type="transmembrane region" description="Helical" evidence="9">
    <location>
        <begin position="37"/>
        <end position="62"/>
    </location>
</feature>
<evidence type="ECO:0000259" key="10">
    <source>
        <dbReference type="PROSITE" id="PS51371"/>
    </source>
</evidence>
<evidence type="ECO:0000256" key="8">
    <source>
        <dbReference type="SAM" id="MobiDB-lite"/>
    </source>
</evidence>
<evidence type="ECO:0000313" key="12">
    <source>
        <dbReference type="EMBL" id="RHZ18583.1"/>
    </source>
</evidence>
<keyword evidence="6" id="KW-0129">CBS domain</keyword>
<dbReference type="GO" id="GO:0016020">
    <property type="term" value="C:membrane"/>
    <property type="evidence" value="ECO:0007669"/>
    <property type="project" value="UniProtKB-SubCell"/>
</dbReference>
<keyword evidence="2 7" id="KW-0812">Transmembrane</keyword>
<dbReference type="PROSITE" id="PS51371">
    <property type="entry name" value="CBS"/>
    <property type="match status" value="1"/>
</dbReference>
<dbReference type="InterPro" id="IPR046342">
    <property type="entry name" value="CBS_dom_sf"/>
</dbReference>
<evidence type="ECO:0000256" key="7">
    <source>
        <dbReference type="PROSITE-ProRule" id="PRU01193"/>
    </source>
</evidence>
<accession>A0A3R7C8Q5</accession>
<sequence length="494" mass="53810">MASLGALFNGHAKVPDFLSAESGCGDLVTVACDPHGFYVALVVSVGLVVVAGIMAGLTMGLLSLDQLNLEILQTTGSATEQTYARRLLPVVRQHHLLLVTLLFFNSIANEALPVFLARIVPEAYAVVISVSCVLFFGEIIPAAIFTGKAQLPIAAALVPVVRVLTFVAFPLAWPVAKALDCVLGDDHDVSRYFDNLTVYKRKELKALVALHHRKSLNQLEKSAAKYTTHASVPLLGKKTSASYEATTHPPHPTDAQPVDSDDKSTSAHLHNDEVAIIHGAMDMSTKTVQMIMTPFDKVFMLDVEEKLCDTVMVCILASGYSRIPVYKGHRTNVVGLLLVKRLIVLNPAEEKPLKDLILRRPIVISPDHSCYSILNLFQEGRSHLALVTSQKDVVTGCWKANVDIDPSKVEILGVVTIEDVLEEIIMEEILDESDVPLRPPAELAREQGVQLAVQKFKGLLGRAKDRQAKDPDDVTREASSTKPASLVIDDDDIV</sequence>
<evidence type="ECO:0000256" key="5">
    <source>
        <dbReference type="ARBA" id="ARBA00023136"/>
    </source>
</evidence>
<evidence type="ECO:0000256" key="4">
    <source>
        <dbReference type="ARBA" id="ARBA00022989"/>
    </source>
</evidence>
<dbReference type="Gene3D" id="3.10.580.10">
    <property type="entry name" value="CBS-domain"/>
    <property type="match status" value="1"/>
</dbReference>
<dbReference type="FunFam" id="3.10.580.10:FF:000006">
    <property type="entry name" value="DUF21 and CBS domain protein"/>
    <property type="match status" value="1"/>
</dbReference>
<keyword evidence="3" id="KW-0677">Repeat</keyword>
<gene>
    <name evidence="12" type="ORF">DYB26_007659</name>
</gene>
<dbReference type="PANTHER" id="PTHR12064">
    <property type="entry name" value="METAL TRANSPORTER CNNM"/>
    <property type="match status" value="1"/>
</dbReference>
<evidence type="ECO:0000256" key="2">
    <source>
        <dbReference type="ARBA" id="ARBA00022692"/>
    </source>
</evidence>